<protein>
    <submittedName>
        <fullName evidence="1">Uncharacterized protein</fullName>
    </submittedName>
</protein>
<dbReference type="OrthoDB" id="306936at2"/>
<evidence type="ECO:0000313" key="2">
    <source>
        <dbReference type="Proteomes" id="UP000008522"/>
    </source>
</evidence>
<keyword evidence="2" id="KW-1185">Reference proteome</keyword>
<dbReference type="EMBL" id="CP002874">
    <property type="protein sequence ID" value="AEM21734.1"/>
    <property type="molecule type" value="Genomic_DNA"/>
</dbReference>
<evidence type="ECO:0000313" key="1">
    <source>
        <dbReference type="EMBL" id="AEM21734.1"/>
    </source>
</evidence>
<dbReference type="PATRIC" id="fig|1045858.4.peg.1111"/>
<accession>G0EMP6</accession>
<dbReference type="AlphaFoldDB" id="G0EMP6"/>
<dbReference type="Proteomes" id="UP000008522">
    <property type="component" value="Chromosome"/>
</dbReference>
<reference evidence="1 2" key="1">
    <citation type="journal article" date="2011" name="BMC Genomics">
        <title>Complete genome sequence of Brachyspira intermedia reveals unique genomic features in Brachyspira species and phage-mediated horizontal gene transfer.</title>
        <authorList>
            <person name="Hafstrom T."/>
            <person name="Jansson D.S."/>
            <person name="Segerman B."/>
        </authorList>
    </citation>
    <scope>NUCLEOTIDE SEQUENCE [LARGE SCALE GENOMIC DNA]</scope>
    <source>
        <strain evidence="2">ATCC 51140 / PWS/A</strain>
    </source>
</reference>
<name>G0EMP6_BRAIP</name>
<proteinExistence type="predicted"/>
<organism evidence="1 2">
    <name type="scientific">Brachyspira intermedia (strain ATCC 51140 / PWS/A)</name>
    <name type="common">Serpulina intermedia</name>
    <dbReference type="NCBI Taxonomy" id="1045858"/>
    <lineage>
        <taxon>Bacteria</taxon>
        <taxon>Pseudomonadati</taxon>
        <taxon>Spirochaetota</taxon>
        <taxon>Spirochaetia</taxon>
        <taxon>Brachyspirales</taxon>
        <taxon>Brachyspiraceae</taxon>
        <taxon>Brachyspira</taxon>
    </lineage>
</organism>
<dbReference type="KEGG" id="bip:Bint_1111"/>
<dbReference type="HOGENOM" id="CLU_319507_0_0_12"/>
<sequence length="918" mass="108782">MKEINSYIEEISKADTQNLPIVYLLAIASENNADSTDLIRINNIVLLENKKLIYLKDLLNLFGNNFINIINDLLTKIDKEKYEIEIVYKEDNKDNKVLKISNLDNEELKKLKEKTRKFIIETIEKSKKDFKDYLFKLENWQENFNKDYFDLPFLYLLIIFRQCISDKDIYMYCINLGLDDNIINFIFADTKIYNIYIDESGKIINNEEFLVGGYFIEDINFRCWNEKARRLFYNILGKYSNNISNKKIIYHRNEIKNKKLKKNITYDVFNFVKINNGKFISICENKVKNNLFSRRYYISLLSELIMYTVRTIIVENKINLIDDKLLLIIKVSSRSYKDQYNSITFKFKDVEKFLTNAIDSKIEVSEILDKWKSDADQYLTRERYIEKLDISPVIYDGIEQVKIKYGLNTKNIDYEILDFEMASMTPDLVIADYFCNFYFNFIKVEELKNLIDIFGYMIYTNIEYNPFNSEIDFDFNMKDYYNILKRVILYKKISSSDKVTKYTREYSKKLVAKIIEYLKTDNHTNKNRYIVGALKSILENIEYQSDFIRNYSDIIDSYNVLIDLAKNNVLTNDKVLNGAIIFAINTGKLYVFNHADDDEKAREVVEDNKNYRDDVLKSVDFIDIVVLFDNISSIVYWYKYNTKYSIKALKQTLSNKNIEIEDYEKARLHGTLGQSYNINYYITNNTNDLINAKDAFIKAINYFNNNNLEIIREYSYLQNVAITAKDENEFLEYTEKYLNLISDDYKNIVELNNKIDTYLSLSNKDKGYEFFVIRLLRYCNTFKITKKSKEIANLLITNHKHFIENNIVSLEDVDIQKEYGLLLYKYNDGEIDTQYLKKCYSFMKGQLGTFNYMRMLSLYLIEILMDNESNIDKALSIIIDLSKITGAGYKIAFKGLHNKASIVNIKEWASNVRDKLYM</sequence>
<dbReference type="GeneID" id="44969660"/>
<gene>
    <name evidence="1" type="ordered locus">Bint_1111</name>
</gene>
<dbReference type="RefSeq" id="WP_014487567.1">
    <property type="nucleotide sequence ID" value="NC_017243.1"/>
</dbReference>